<evidence type="ECO:0000256" key="4">
    <source>
        <dbReference type="ARBA" id="ARBA00019425"/>
    </source>
</evidence>
<keyword evidence="13 19" id="KW-1133">Transmembrane helix</keyword>
<comment type="subcellular location">
    <subcellularLocation>
        <location evidence="2 16">Cell inner membrane</location>
        <topology evidence="2 16">Multi-pass membrane protein</topology>
    </subcellularLocation>
</comment>
<dbReference type="InterPro" id="IPR014312">
    <property type="entry name" value="Succ_DH_anchor"/>
</dbReference>
<evidence type="ECO:0000256" key="11">
    <source>
        <dbReference type="ARBA" id="ARBA00022723"/>
    </source>
</evidence>
<dbReference type="GO" id="GO:0017004">
    <property type="term" value="P:cytochrome complex assembly"/>
    <property type="evidence" value="ECO:0007669"/>
    <property type="project" value="TreeGrafter"/>
</dbReference>
<keyword evidence="5 16" id="KW-0813">Transport</keyword>
<evidence type="ECO:0000256" key="13">
    <source>
        <dbReference type="ARBA" id="ARBA00022989"/>
    </source>
</evidence>
<evidence type="ECO:0000256" key="18">
    <source>
        <dbReference type="PIRSR" id="PIRSR000169-2"/>
    </source>
</evidence>
<feature type="binding site" description="axial binding residue" evidence="18">
    <location>
        <position position="71"/>
    </location>
    <ligand>
        <name>heme</name>
        <dbReference type="ChEBI" id="CHEBI:30413"/>
        <note>ligand shared with second transmembrane subunit</note>
    </ligand>
    <ligandPart>
        <name>Fe</name>
        <dbReference type="ChEBI" id="CHEBI:18248"/>
    </ligandPart>
</feature>
<evidence type="ECO:0000256" key="3">
    <source>
        <dbReference type="ARBA" id="ARBA00005163"/>
    </source>
</evidence>
<evidence type="ECO:0000256" key="8">
    <source>
        <dbReference type="ARBA" id="ARBA00022532"/>
    </source>
</evidence>
<evidence type="ECO:0000256" key="14">
    <source>
        <dbReference type="ARBA" id="ARBA00023004"/>
    </source>
</evidence>
<evidence type="ECO:0000256" key="10">
    <source>
        <dbReference type="ARBA" id="ARBA00022692"/>
    </source>
</evidence>
<keyword evidence="9 18" id="KW-0349">Heme</keyword>
<dbReference type="Proteomes" id="UP000229757">
    <property type="component" value="Chromosome"/>
</dbReference>
<evidence type="ECO:0000256" key="19">
    <source>
        <dbReference type="SAM" id="Phobius"/>
    </source>
</evidence>
<dbReference type="OrthoDB" id="5612767at2"/>
<protein>
    <recommendedName>
        <fullName evidence="4 16">Succinate dehydrogenase hydrophobic membrane anchor subunit</fullName>
    </recommendedName>
</protein>
<reference evidence="20 21" key="1">
    <citation type="journal article" date="2017" name="Environ. Microbiol.">
        <title>Genomic and physiological analyses of 'Reinekea forsetii' reveal a versatile opportunistic lifestyle during spring algae blooms.</title>
        <authorList>
            <person name="Avci B."/>
            <person name="Hahnke R.L."/>
            <person name="Chafee M."/>
            <person name="Fischer T."/>
            <person name="Gruber-Vodicka H."/>
            <person name="Tegetmeyer H.E."/>
            <person name="Harder J."/>
            <person name="Fuchs B.M."/>
            <person name="Amann R.I."/>
            <person name="Teeling H."/>
        </authorList>
    </citation>
    <scope>NUCLEOTIDE SEQUENCE [LARGE SCALE GENOMIC DNA]</scope>
    <source>
        <strain evidence="20 21">Hel1_31_D35</strain>
    </source>
</reference>
<name>A0A2K8KV18_9GAMM</name>
<dbReference type="PIRSF" id="PIRSF000169">
    <property type="entry name" value="SDH_D"/>
    <property type="match status" value="1"/>
</dbReference>
<dbReference type="AlphaFoldDB" id="A0A2K8KV18"/>
<keyword evidence="8 16" id="KW-0816">Tricarboxylic acid cycle</keyword>
<comment type="function">
    <text evidence="1 16">Membrane-anchoring subunit of succinate dehydrogenase (SDH).</text>
</comment>
<dbReference type="PANTHER" id="PTHR38689">
    <property type="entry name" value="SUCCINATE DEHYDROGENASE HYDROPHOBIC MEMBRANE ANCHOR SUBUNIT"/>
    <property type="match status" value="1"/>
</dbReference>
<gene>
    <name evidence="20" type="ORF">REIFOR_01561</name>
</gene>
<feature type="binding site" evidence="17">
    <location>
        <position position="83"/>
    </location>
    <ligand>
        <name>a ubiquinone</name>
        <dbReference type="ChEBI" id="CHEBI:16389"/>
    </ligand>
</feature>
<evidence type="ECO:0000256" key="16">
    <source>
        <dbReference type="PIRNR" id="PIRNR000169"/>
    </source>
</evidence>
<evidence type="ECO:0000256" key="12">
    <source>
        <dbReference type="ARBA" id="ARBA00022982"/>
    </source>
</evidence>
<dbReference type="SUPFAM" id="SSF81343">
    <property type="entry name" value="Fumarate reductase respiratory complex transmembrane subunits"/>
    <property type="match status" value="1"/>
</dbReference>
<keyword evidence="12 16" id="KW-0249">Electron transport</keyword>
<evidence type="ECO:0000256" key="6">
    <source>
        <dbReference type="ARBA" id="ARBA00022475"/>
    </source>
</evidence>
<dbReference type="Pfam" id="PF01127">
    <property type="entry name" value="Sdh_cyt"/>
    <property type="match status" value="1"/>
</dbReference>
<feature type="transmembrane region" description="Helical" evidence="19">
    <location>
        <begin position="21"/>
        <end position="39"/>
    </location>
</feature>
<feature type="transmembrane region" description="Helical" evidence="19">
    <location>
        <begin position="91"/>
        <end position="113"/>
    </location>
</feature>
<dbReference type="GO" id="GO:0020037">
    <property type="term" value="F:heme binding"/>
    <property type="evidence" value="ECO:0007669"/>
    <property type="project" value="InterPro"/>
</dbReference>
<feature type="transmembrane region" description="Helical" evidence="19">
    <location>
        <begin position="59"/>
        <end position="79"/>
    </location>
</feature>
<keyword evidence="7 16" id="KW-0997">Cell inner membrane</keyword>
<dbReference type="CDD" id="cd03494">
    <property type="entry name" value="SQR_TypeC_SdhD"/>
    <property type="match status" value="1"/>
</dbReference>
<evidence type="ECO:0000256" key="2">
    <source>
        <dbReference type="ARBA" id="ARBA00004429"/>
    </source>
</evidence>
<keyword evidence="21" id="KW-1185">Reference proteome</keyword>
<evidence type="ECO:0000256" key="17">
    <source>
        <dbReference type="PIRSR" id="PIRSR000169-1"/>
    </source>
</evidence>
<keyword evidence="10 19" id="KW-0812">Transmembrane</keyword>
<evidence type="ECO:0000256" key="5">
    <source>
        <dbReference type="ARBA" id="ARBA00022448"/>
    </source>
</evidence>
<evidence type="ECO:0000313" key="20">
    <source>
        <dbReference type="EMBL" id="ATX76706.1"/>
    </source>
</evidence>
<sequence>MVSSITNLTRNGLSDWMVQRVTAVVLGSYTLFMFGFFALTSDLDYQQWQGLFSAMWFKIYTLAALLALVGHIWIGMWTVATDYVKNIWVRFIVLAVIALTNFVYFVIGFSAVWGV</sequence>
<dbReference type="Gene3D" id="1.20.1300.10">
    <property type="entry name" value="Fumarate reductase/succinate dehydrogenase, transmembrane subunit"/>
    <property type="match status" value="1"/>
</dbReference>
<dbReference type="RefSeq" id="WP_100257023.1">
    <property type="nucleotide sequence ID" value="NZ_CP011797.1"/>
</dbReference>
<comment type="cofactor">
    <cofactor evidence="18">
        <name>heme</name>
        <dbReference type="ChEBI" id="CHEBI:30413"/>
    </cofactor>
    <text evidence="18">The heme is bound between the two transmembrane subunits.</text>
</comment>
<organism evidence="20 21">
    <name type="scientific">Reinekea forsetii</name>
    <dbReference type="NCBI Taxonomy" id="1336806"/>
    <lineage>
        <taxon>Bacteria</taxon>
        <taxon>Pseudomonadati</taxon>
        <taxon>Pseudomonadota</taxon>
        <taxon>Gammaproteobacteria</taxon>
        <taxon>Oceanospirillales</taxon>
        <taxon>Saccharospirillaceae</taxon>
        <taxon>Reinekea</taxon>
    </lineage>
</organism>
<dbReference type="PANTHER" id="PTHR38689:SF1">
    <property type="entry name" value="SUCCINATE DEHYDROGENASE HYDROPHOBIC MEMBRANE ANCHOR SUBUNIT"/>
    <property type="match status" value="1"/>
</dbReference>
<keyword evidence="14 18" id="KW-0408">Iron</keyword>
<keyword evidence="11 18" id="KW-0479">Metal-binding</keyword>
<dbReference type="InterPro" id="IPR034804">
    <property type="entry name" value="SQR/QFR_C/D"/>
</dbReference>
<dbReference type="EMBL" id="CP011797">
    <property type="protein sequence ID" value="ATX76706.1"/>
    <property type="molecule type" value="Genomic_DNA"/>
</dbReference>
<dbReference type="GO" id="GO:0005886">
    <property type="term" value="C:plasma membrane"/>
    <property type="evidence" value="ECO:0007669"/>
    <property type="project" value="UniProtKB-SubCell"/>
</dbReference>
<evidence type="ECO:0000256" key="9">
    <source>
        <dbReference type="ARBA" id="ARBA00022617"/>
    </source>
</evidence>
<dbReference type="KEGG" id="rfo:REIFOR_01561"/>
<evidence type="ECO:0000313" key="21">
    <source>
        <dbReference type="Proteomes" id="UP000229757"/>
    </source>
</evidence>
<evidence type="ECO:0000256" key="7">
    <source>
        <dbReference type="ARBA" id="ARBA00022519"/>
    </source>
</evidence>
<keyword evidence="15 16" id="KW-0472">Membrane</keyword>
<comment type="pathway">
    <text evidence="3 16">Carbohydrate metabolism; tricarboxylic acid cycle.</text>
</comment>
<dbReference type="GO" id="GO:0009055">
    <property type="term" value="F:electron transfer activity"/>
    <property type="evidence" value="ECO:0007669"/>
    <property type="project" value="TreeGrafter"/>
</dbReference>
<dbReference type="NCBIfam" id="TIGR02968">
    <property type="entry name" value="succ_dehyd_anc"/>
    <property type="match status" value="1"/>
</dbReference>
<evidence type="ECO:0000256" key="15">
    <source>
        <dbReference type="ARBA" id="ARBA00023136"/>
    </source>
</evidence>
<dbReference type="InterPro" id="IPR000701">
    <property type="entry name" value="SuccDH_FuR_B_TM-su"/>
</dbReference>
<accession>A0A2K8KV18</accession>
<dbReference type="GO" id="GO:0046872">
    <property type="term" value="F:metal ion binding"/>
    <property type="evidence" value="ECO:0007669"/>
    <property type="project" value="UniProtKB-KW"/>
</dbReference>
<evidence type="ECO:0000256" key="1">
    <source>
        <dbReference type="ARBA" id="ARBA00004050"/>
    </source>
</evidence>
<dbReference type="GO" id="GO:0006099">
    <property type="term" value="P:tricarboxylic acid cycle"/>
    <property type="evidence" value="ECO:0007669"/>
    <property type="project" value="UniProtKB-UniRule"/>
</dbReference>
<keyword evidence="6 16" id="KW-1003">Cell membrane</keyword>
<proteinExistence type="predicted"/>
<dbReference type="UniPathway" id="UPA00223"/>